<keyword evidence="8" id="KW-1185">Reference proteome</keyword>
<dbReference type="Proteomes" id="UP000799428">
    <property type="component" value="Unassembled WGS sequence"/>
</dbReference>
<comment type="similarity">
    <text evidence="1">Belongs to the Gfa family.</text>
</comment>
<dbReference type="PROSITE" id="PS51257">
    <property type="entry name" value="PROKAR_LIPOPROTEIN"/>
    <property type="match status" value="1"/>
</dbReference>
<organism evidence="7 8">
    <name type="scientific">Pleomassaria siparia CBS 279.74</name>
    <dbReference type="NCBI Taxonomy" id="1314801"/>
    <lineage>
        <taxon>Eukaryota</taxon>
        <taxon>Fungi</taxon>
        <taxon>Dikarya</taxon>
        <taxon>Ascomycota</taxon>
        <taxon>Pezizomycotina</taxon>
        <taxon>Dothideomycetes</taxon>
        <taxon>Pleosporomycetidae</taxon>
        <taxon>Pleosporales</taxon>
        <taxon>Pleomassariaceae</taxon>
        <taxon>Pleomassaria</taxon>
    </lineage>
</organism>
<dbReference type="AlphaFoldDB" id="A0A6G1JUM9"/>
<protein>
    <recommendedName>
        <fullName evidence="6">CENP-V/GFA domain-containing protein</fullName>
    </recommendedName>
</protein>
<evidence type="ECO:0000313" key="8">
    <source>
        <dbReference type="Proteomes" id="UP000799428"/>
    </source>
</evidence>
<dbReference type="SUPFAM" id="SSF51316">
    <property type="entry name" value="Mss4-like"/>
    <property type="match status" value="1"/>
</dbReference>
<name>A0A6G1JUM9_9PLEO</name>
<sequence length="247" mass="27907">MPNPRPFPALAGGCACGDVRYRMETAPLYCFACHCPDCQRQSGSAFAAFAVIENDRVTSIGRCPPQKMTIARPSGITKLVMGCTRCKTIVWDASSAFSVGTVGIKVGSFDFPNLMEPDMHMYVESKVSWLPLPKDAKTCVGRFDAKEVWPKSSLARLEVCKAKFEKEQKEKTEKERARKDEVPSQEEEEEKEQEEEESQADRTPTAESPEEKDVEEQDADKEFEKRQKALEERLERLTLKISQQART</sequence>
<dbReference type="PROSITE" id="PS51891">
    <property type="entry name" value="CENP_V_GFA"/>
    <property type="match status" value="1"/>
</dbReference>
<evidence type="ECO:0000256" key="4">
    <source>
        <dbReference type="ARBA" id="ARBA00023239"/>
    </source>
</evidence>
<accession>A0A6G1JUM9</accession>
<dbReference type="OrthoDB" id="2212170at2759"/>
<dbReference type="GO" id="GO:0016846">
    <property type="term" value="F:carbon-sulfur lyase activity"/>
    <property type="evidence" value="ECO:0007669"/>
    <property type="project" value="InterPro"/>
</dbReference>
<dbReference type="Pfam" id="PF04828">
    <property type="entry name" value="GFA"/>
    <property type="match status" value="1"/>
</dbReference>
<evidence type="ECO:0000256" key="2">
    <source>
        <dbReference type="ARBA" id="ARBA00022723"/>
    </source>
</evidence>
<dbReference type="PANTHER" id="PTHR33337">
    <property type="entry name" value="GFA DOMAIN-CONTAINING PROTEIN"/>
    <property type="match status" value="1"/>
</dbReference>
<evidence type="ECO:0000256" key="5">
    <source>
        <dbReference type="SAM" id="MobiDB-lite"/>
    </source>
</evidence>
<evidence type="ECO:0000313" key="7">
    <source>
        <dbReference type="EMBL" id="KAF2704033.1"/>
    </source>
</evidence>
<evidence type="ECO:0000256" key="1">
    <source>
        <dbReference type="ARBA" id="ARBA00005495"/>
    </source>
</evidence>
<dbReference type="GO" id="GO:0046872">
    <property type="term" value="F:metal ion binding"/>
    <property type="evidence" value="ECO:0007669"/>
    <property type="project" value="UniProtKB-KW"/>
</dbReference>
<evidence type="ECO:0000256" key="3">
    <source>
        <dbReference type="ARBA" id="ARBA00022833"/>
    </source>
</evidence>
<dbReference type="Gene3D" id="3.90.1590.10">
    <property type="entry name" value="glutathione-dependent formaldehyde- activating enzyme (gfa)"/>
    <property type="match status" value="1"/>
</dbReference>
<dbReference type="EMBL" id="MU005784">
    <property type="protein sequence ID" value="KAF2704033.1"/>
    <property type="molecule type" value="Genomic_DNA"/>
</dbReference>
<dbReference type="InterPro" id="IPR011057">
    <property type="entry name" value="Mss4-like_sf"/>
</dbReference>
<feature type="compositionally biased region" description="Acidic residues" evidence="5">
    <location>
        <begin position="183"/>
        <end position="198"/>
    </location>
</feature>
<keyword evidence="3" id="KW-0862">Zinc</keyword>
<reference evidence="7" key="1">
    <citation type="journal article" date="2020" name="Stud. Mycol.">
        <title>101 Dothideomycetes genomes: a test case for predicting lifestyles and emergence of pathogens.</title>
        <authorList>
            <person name="Haridas S."/>
            <person name="Albert R."/>
            <person name="Binder M."/>
            <person name="Bloem J."/>
            <person name="Labutti K."/>
            <person name="Salamov A."/>
            <person name="Andreopoulos B."/>
            <person name="Baker S."/>
            <person name="Barry K."/>
            <person name="Bills G."/>
            <person name="Bluhm B."/>
            <person name="Cannon C."/>
            <person name="Castanera R."/>
            <person name="Culley D."/>
            <person name="Daum C."/>
            <person name="Ezra D."/>
            <person name="Gonzalez J."/>
            <person name="Henrissat B."/>
            <person name="Kuo A."/>
            <person name="Liang C."/>
            <person name="Lipzen A."/>
            <person name="Lutzoni F."/>
            <person name="Magnuson J."/>
            <person name="Mondo S."/>
            <person name="Nolan M."/>
            <person name="Ohm R."/>
            <person name="Pangilinan J."/>
            <person name="Park H.-J."/>
            <person name="Ramirez L."/>
            <person name="Alfaro M."/>
            <person name="Sun H."/>
            <person name="Tritt A."/>
            <person name="Yoshinaga Y."/>
            <person name="Zwiers L.-H."/>
            <person name="Turgeon B."/>
            <person name="Goodwin S."/>
            <person name="Spatafora J."/>
            <person name="Crous P."/>
            <person name="Grigoriev I."/>
        </authorList>
    </citation>
    <scope>NUCLEOTIDE SEQUENCE</scope>
    <source>
        <strain evidence="7">CBS 279.74</strain>
    </source>
</reference>
<gene>
    <name evidence="7" type="ORF">K504DRAFT_463109</name>
</gene>
<feature type="region of interest" description="Disordered" evidence="5">
    <location>
        <begin position="168"/>
        <end position="227"/>
    </location>
</feature>
<keyword evidence="2" id="KW-0479">Metal-binding</keyword>
<feature type="compositionally biased region" description="Basic and acidic residues" evidence="5">
    <location>
        <begin position="168"/>
        <end position="182"/>
    </location>
</feature>
<dbReference type="InterPro" id="IPR006913">
    <property type="entry name" value="CENP-V/GFA"/>
</dbReference>
<proteinExistence type="inferred from homology"/>
<evidence type="ECO:0000259" key="6">
    <source>
        <dbReference type="PROSITE" id="PS51891"/>
    </source>
</evidence>
<feature type="compositionally biased region" description="Acidic residues" evidence="5">
    <location>
        <begin position="208"/>
        <end position="219"/>
    </location>
</feature>
<feature type="domain" description="CENP-V/GFA" evidence="6">
    <location>
        <begin position="10"/>
        <end position="123"/>
    </location>
</feature>
<dbReference type="PANTHER" id="PTHR33337:SF33">
    <property type="entry name" value="CENP-V_GFA DOMAIN-CONTAINING PROTEIN"/>
    <property type="match status" value="1"/>
</dbReference>
<keyword evidence="4" id="KW-0456">Lyase</keyword>